<evidence type="ECO:0000256" key="1">
    <source>
        <dbReference type="ARBA" id="ARBA00009437"/>
    </source>
</evidence>
<evidence type="ECO:0000256" key="2">
    <source>
        <dbReference type="ARBA" id="ARBA00023015"/>
    </source>
</evidence>
<keyword evidence="3" id="KW-0238">DNA-binding</keyword>
<dbReference type="PANTHER" id="PTHR30537">
    <property type="entry name" value="HTH-TYPE TRANSCRIPTIONAL REGULATOR"/>
    <property type="match status" value="1"/>
</dbReference>
<name>A0ABQ4RVB4_9HYPH</name>
<feature type="domain" description="HTH lysR-type" evidence="5">
    <location>
        <begin position="11"/>
        <end position="67"/>
    </location>
</feature>
<dbReference type="Gene3D" id="1.10.10.10">
    <property type="entry name" value="Winged helix-like DNA-binding domain superfamily/Winged helix DNA-binding domain"/>
    <property type="match status" value="1"/>
</dbReference>
<evidence type="ECO:0000313" key="7">
    <source>
        <dbReference type="Proteomes" id="UP001055125"/>
    </source>
</evidence>
<reference evidence="6" key="1">
    <citation type="journal article" date="2021" name="Front. Microbiol.">
        <title>Comprehensive Comparative Genomics and Phenotyping of Methylobacterium Species.</title>
        <authorList>
            <person name="Alessa O."/>
            <person name="Ogura Y."/>
            <person name="Fujitani Y."/>
            <person name="Takami H."/>
            <person name="Hayashi T."/>
            <person name="Sahin N."/>
            <person name="Tani A."/>
        </authorList>
    </citation>
    <scope>NUCLEOTIDE SEQUENCE</scope>
    <source>
        <strain evidence="6">DSM 19015</strain>
    </source>
</reference>
<comment type="caution">
    <text evidence="6">The sequence shown here is derived from an EMBL/GenBank/DDBJ whole genome shotgun (WGS) entry which is preliminary data.</text>
</comment>
<evidence type="ECO:0000256" key="3">
    <source>
        <dbReference type="ARBA" id="ARBA00023125"/>
    </source>
</evidence>
<protein>
    <submittedName>
        <fullName evidence="6">HTH-type transcriptional regulator PgrR</fullName>
    </submittedName>
</protein>
<dbReference type="InterPro" id="IPR005119">
    <property type="entry name" value="LysR_subst-bd"/>
</dbReference>
<dbReference type="PROSITE" id="PS50931">
    <property type="entry name" value="HTH_LYSR"/>
    <property type="match status" value="1"/>
</dbReference>
<organism evidence="6 7">
    <name type="scientific">Methylobacterium iners</name>
    <dbReference type="NCBI Taxonomy" id="418707"/>
    <lineage>
        <taxon>Bacteria</taxon>
        <taxon>Pseudomonadati</taxon>
        <taxon>Pseudomonadota</taxon>
        <taxon>Alphaproteobacteria</taxon>
        <taxon>Hyphomicrobiales</taxon>
        <taxon>Methylobacteriaceae</taxon>
        <taxon>Methylobacterium</taxon>
    </lineage>
</organism>
<keyword evidence="7" id="KW-1185">Reference proteome</keyword>
<dbReference type="InterPro" id="IPR036388">
    <property type="entry name" value="WH-like_DNA-bd_sf"/>
</dbReference>
<dbReference type="Pfam" id="PF00126">
    <property type="entry name" value="HTH_1"/>
    <property type="match status" value="1"/>
</dbReference>
<proteinExistence type="inferred from homology"/>
<dbReference type="InterPro" id="IPR058163">
    <property type="entry name" value="LysR-type_TF_proteobact-type"/>
</dbReference>
<keyword evidence="2" id="KW-0805">Transcription regulation</keyword>
<evidence type="ECO:0000256" key="4">
    <source>
        <dbReference type="ARBA" id="ARBA00023163"/>
    </source>
</evidence>
<dbReference type="SUPFAM" id="SSF53850">
    <property type="entry name" value="Periplasmic binding protein-like II"/>
    <property type="match status" value="1"/>
</dbReference>
<dbReference type="InterPro" id="IPR036390">
    <property type="entry name" value="WH_DNA-bd_sf"/>
</dbReference>
<sequence>MWSNNAGMTADIRLVATFVEVARRLSFSGAARSLGLTPGSVSLNVRHLEEVLGVRLLTRTTRQVQLTPEGQLYLDRCAPALEALAEAEGAVRDERNALSGRLRVTSTTAFGRAHLLPVISDFMTAHPAVEVELSLSDRFVDLVAEGFDLAIRGGVLPVSDYVSRLILPVAMLTCASPAYAARHGMPGTPEDVDRHRLIGMRSNPSQEVFAWEFAKGGKEVLHKRIEPTFVVNDPEGAALAAAASMGLAQVGSNIVLPKVATGSLVLALEEHTVRARGLYAVYPSRRFVPRRLTAFVNAAAEAFAQRADLVWSR</sequence>
<evidence type="ECO:0000313" key="6">
    <source>
        <dbReference type="EMBL" id="GJD93618.1"/>
    </source>
</evidence>
<dbReference type="Proteomes" id="UP001055125">
    <property type="component" value="Unassembled WGS sequence"/>
</dbReference>
<dbReference type="CDD" id="cd08422">
    <property type="entry name" value="PBP2_CrgA_like"/>
    <property type="match status" value="1"/>
</dbReference>
<keyword evidence="4" id="KW-0804">Transcription</keyword>
<evidence type="ECO:0000259" key="5">
    <source>
        <dbReference type="PROSITE" id="PS50931"/>
    </source>
</evidence>
<accession>A0ABQ4RVB4</accession>
<dbReference type="EMBL" id="BPQP01000012">
    <property type="protein sequence ID" value="GJD93618.1"/>
    <property type="molecule type" value="Genomic_DNA"/>
</dbReference>
<comment type="similarity">
    <text evidence="1">Belongs to the LysR transcriptional regulatory family.</text>
</comment>
<dbReference type="Gene3D" id="3.40.190.290">
    <property type="match status" value="1"/>
</dbReference>
<gene>
    <name evidence="6" type="primary">pgrR_1</name>
    <name evidence="6" type="ORF">OCOJLMKI_0814</name>
</gene>
<dbReference type="Pfam" id="PF03466">
    <property type="entry name" value="LysR_substrate"/>
    <property type="match status" value="1"/>
</dbReference>
<dbReference type="PANTHER" id="PTHR30537:SF5">
    <property type="entry name" value="HTH-TYPE TRANSCRIPTIONAL ACTIVATOR TTDR-RELATED"/>
    <property type="match status" value="1"/>
</dbReference>
<reference evidence="6" key="2">
    <citation type="submission" date="2021-08" db="EMBL/GenBank/DDBJ databases">
        <authorList>
            <person name="Tani A."/>
            <person name="Ola A."/>
            <person name="Ogura Y."/>
            <person name="Katsura K."/>
            <person name="Hayashi T."/>
        </authorList>
    </citation>
    <scope>NUCLEOTIDE SEQUENCE</scope>
    <source>
        <strain evidence="6">DSM 19015</strain>
    </source>
</reference>
<dbReference type="SUPFAM" id="SSF46785">
    <property type="entry name" value="Winged helix' DNA-binding domain"/>
    <property type="match status" value="1"/>
</dbReference>
<dbReference type="InterPro" id="IPR000847">
    <property type="entry name" value="LysR_HTH_N"/>
</dbReference>